<protein>
    <recommendedName>
        <fullName evidence="3">Transcriptional regulator</fullName>
    </recommendedName>
</protein>
<name>A0A1F7I8R2_9BACT</name>
<dbReference type="GO" id="GO:0043565">
    <property type="term" value="F:sequence-specific DNA binding"/>
    <property type="evidence" value="ECO:0007669"/>
    <property type="project" value="InterPro"/>
</dbReference>
<dbReference type="InterPro" id="IPR000831">
    <property type="entry name" value="Trp_repress"/>
</dbReference>
<organism evidence="1 2">
    <name type="scientific">Candidatus Roizmanbacteria bacterium RIFCSPHIGHO2_12_FULL_44_10</name>
    <dbReference type="NCBI Taxonomy" id="1802054"/>
    <lineage>
        <taxon>Bacteria</taxon>
        <taxon>Candidatus Roizmaniibacteriota</taxon>
    </lineage>
</organism>
<evidence type="ECO:0000313" key="2">
    <source>
        <dbReference type="Proteomes" id="UP000179024"/>
    </source>
</evidence>
<dbReference type="InterPro" id="IPR038116">
    <property type="entry name" value="TrpR-like_sf"/>
</dbReference>
<sequence length="74" mass="8560">MTVLRQMNSSEKLKNFLQGVLTEKELKEIPRRLEIIKMIKKGVPHQTIAERLDVGVATVTRGSRELHLGRFKYV</sequence>
<dbReference type="Proteomes" id="UP000179024">
    <property type="component" value="Unassembled WGS sequence"/>
</dbReference>
<reference evidence="1 2" key="1">
    <citation type="journal article" date="2016" name="Nat. Commun.">
        <title>Thousands of microbial genomes shed light on interconnected biogeochemical processes in an aquifer system.</title>
        <authorList>
            <person name="Anantharaman K."/>
            <person name="Brown C.T."/>
            <person name="Hug L.A."/>
            <person name="Sharon I."/>
            <person name="Castelle C.J."/>
            <person name="Probst A.J."/>
            <person name="Thomas B.C."/>
            <person name="Singh A."/>
            <person name="Wilkins M.J."/>
            <person name="Karaoz U."/>
            <person name="Brodie E.L."/>
            <person name="Williams K.H."/>
            <person name="Hubbard S.S."/>
            <person name="Banfield J.F."/>
        </authorList>
    </citation>
    <scope>NUCLEOTIDE SEQUENCE [LARGE SCALE GENOMIC DNA]</scope>
</reference>
<dbReference type="Gene3D" id="1.10.1270.10">
    <property type="entry name" value="TrpR-like"/>
    <property type="match status" value="1"/>
</dbReference>
<comment type="caution">
    <text evidence="1">The sequence shown here is derived from an EMBL/GenBank/DDBJ whole genome shotgun (WGS) entry which is preliminary data.</text>
</comment>
<dbReference type="GO" id="GO:0003700">
    <property type="term" value="F:DNA-binding transcription factor activity"/>
    <property type="evidence" value="ECO:0007669"/>
    <property type="project" value="InterPro"/>
</dbReference>
<proteinExistence type="predicted"/>
<dbReference type="InterPro" id="IPR010921">
    <property type="entry name" value="Trp_repressor/repl_initiator"/>
</dbReference>
<evidence type="ECO:0008006" key="3">
    <source>
        <dbReference type="Google" id="ProtNLM"/>
    </source>
</evidence>
<evidence type="ECO:0000313" key="1">
    <source>
        <dbReference type="EMBL" id="OGK39692.1"/>
    </source>
</evidence>
<dbReference type="Pfam" id="PF01371">
    <property type="entry name" value="Trp_repressor"/>
    <property type="match status" value="1"/>
</dbReference>
<dbReference type="AlphaFoldDB" id="A0A1F7I8R2"/>
<dbReference type="EMBL" id="MGAE01000014">
    <property type="protein sequence ID" value="OGK39692.1"/>
    <property type="molecule type" value="Genomic_DNA"/>
</dbReference>
<accession>A0A1F7I8R2</accession>
<dbReference type="SUPFAM" id="SSF48295">
    <property type="entry name" value="TrpR-like"/>
    <property type="match status" value="1"/>
</dbReference>
<gene>
    <name evidence="1" type="ORF">A3F34_02980</name>
</gene>